<dbReference type="Proteomes" id="UP000562492">
    <property type="component" value="Unassembled WGS sequence"/>
</dbReference>
<comment type="caution">
    <text evidence="1">The sequence shown here is derived from an EMBL/GenBank/DDBJ whole genome shotgun (WGS) entry which is preliminary data.</text>
</comment>
<proteinExistence type="predicted"/>
<evidence type="ECO:0000313" key="1">
    <source>
        <dbReference type="EMBL" id="MBB6579938.1"/>
    </source>
</evidence>
<sequence length="73" mass="8069">MAVGIGKHQNVNNWHPQECLEYQWGREYAACAAKGNALAQYHPHSSDQEITAIVSAQALLRLSIKAKNPVRQG</sequence>
<name>A0ABR6RL88_9BURK</name>
<dbReference type="EMBL" id="JACHKZ010000045">
    <property type="protein sequence ID" value="MBB6579938.1"/>
    <property type="molecule type" value="Genomic_DNA"/>
</dbReference>
<reference evidence="1 2" key="1">
    <citation type="submission" date="2020-08" db="EMBL/GenBank/DDBJ databases">
        <title>Functional genomics of gut bacteria from endangered species of beetles.</title>
        <authorList>
            <person name="Carlos-Shanley C."/>
        </authorList>
    </citation>
    <scope>NUCLEOTIDE SEQUENCE [LARGE SCALE GENOMIC DNA]</scope>
    <source>
        <strain evidence="1 2">S00124</strain>
    </source>
</reference>
<evidence type="ECO:0000313" key="2">
    <source>
        <dbReference type="Proteomes" id="UP000562492"/>
    </source>
</evidence>
<protein>
    <submittedName>
        <fullName evidence="1">Uncharacterized protein</fullName>
    </submittedName>
</protein>
<keyword evidence="2" id="KW-1185">Reference proteome</keyword>
<accession>A0ABR6RL88</accession>
<gene>
    <name evidence="1" type="ORF">HNP33_004062</name>
</gene>
<organism evidence="1 2">
    <name type="scientific">Comamonas odontotermitis</name>
    <dbReference type="NCBI Taxonomy" id="379895"/>
    <lineage>
        <taxon>Bacteria</taxon>
        <taxon>Pseudomonadati</taxon>
        <taxon>Pseudomonadota</taxon>
        <taxon>Betaproteobacteria</taxon>
        <taxon>Burkholderiales</taxon>
        <taxon>Comamonadaceae</taxon>
        <taxon>Comamonas</taxon>
    </lineage>
</organism>
<dbReference type="RefSeq" id="WP_184711607.1">
    <property type="nucleotide sequence ID" value="NZ_JACHKZ010000045.1"/>
</dbReference>